<proteinExistence type="predicted"/>
<gene>
    <name evidence="2" type="ORF">DENIS_4598</name>
</gene>
<reference evidence="3" key="2">
    <citation type="submission" date="2019-01" db="EMBL/GenBank/DDBJ databases">
        <title>Genome sequence of Desulfonema ishimotonii strain Tokyo 01.</title>
        <authorList>
            <person name="Fukui M."/>
        </authorList>
    </citation>
    <scope>NUCLEOTIDE SEQUENCE [LARGE SCALE GENOMIC DNA]</scope>
    <source>
        <strain evidence="3">Tokyo 01</strain>
    </source>
</reference>
<protein>
    <submittedName>
        <fullName evidence="2">GAF domain-containing protein</fullName>
    </submittedName>
</protein>
<dbReference type="RefSeq" id="WP_124330651.1">
    <property type="nucleotide sequence ID" value="NZ_BEXT01000001.1"/>
</dbReference>
<organism evidence="2 3">
    <name type="scientific">Desulfonema ishimotonii</name>
    <dbReference type="NCBI Taxonomy" id="45657"/>
    <lineage>
        <taxon>Bacteria</taxon>
        <taxon>Pseudomonadati</taxon>
        <taxon>Thermodesulfobacteriota</taxon>
        <taxon>Desulfobacteria</taxon>
        <taxon>Desulfobacterales</taxon>
        <taxon>Desulfococcaceae</taxon>
        <taxon>Desulfonema</taxon>
    </lineage>
</organism>
<evidence type="ECO:0000259" key="1">
    <source>
        <dbReference type="SMART" id="SM00065"/>
    </source>
</evidence>
<accession>A0A401G2Z0</accession>
<evidence type="ECO:0000313" key="2">
    <source>
        <dbReference type="EMBL" id="GBC63600.1"/>
    </source>
</evidence>
<sequence>MTVEKDYFKTFCKISKAFGTTLNREELLDLIVQSAIDTMDGKAACLFLEDRNRDVFVPVCQKGLSENYLHADAYRGKKMVGEMLKDGYLAFEDVATDSRVENRDLKKAEGIASLLVVPVVADGRPIGVLSLYTATVTEFSRNDIDFLTALAEQGGVAIQTARLIERMKNNALLFHDMSDSINATNLDIRKILHILTADISESFGMKGANIHLLNKDTGTLDLVATYGLSEEFLNKGPVEKDRSVVRALEGETVVIRDARSDERVQYPEAMKKEGIISMLCMSVHSGEEVIGVMRLCSDTERDFPEDMVILVEALAHQGGIAIQNASMYLSLQEDKKNLEQDIWSHRLWF</sequence>
<dbReference type="SUPFAM" id="SSF55781">
    <property type="entry name" value="GAF domain-like"/>
    <property type="match status" value="2"/>
</dbReference>
<feature type="domain" description="GAF" evidence="1">
    <location>
        <begin position="187"/>
        <end position="332"/>
    </location>
</feature>
<dbReference type="InterPro" id="IPR029016">
    <property type="entry name" value="GAF-like_dom_sf"/>
</dbReference>
<keyword evidence="3" id="KW-1185">Reference proteome</keyword>
<dbReference type="OrthoDB" id="9765588at2"/>
<dbReference type="SMART" id="SM00065">
    <property type="entry name" value="GAF"/>
    <property type="match status" value="2"/>
</dbReference>
<comment type="caution">
    <text evidence="2">The sequence shown here is derived from an EMBL/GenBank/DDBJ whole genome shotgun (WGS) entry which is preliminary data.</text>
</comment>
<dbReference type="Pfam" id="PF13185">
    <property type="entry name" value="GAF_2"/>
    <property type="match status" value="2"/>
</dbReference>
<dbReference type="Gene3D" id="3.30.450.40">
    <property type="match status" value="2"/>
</dbReference>
<dbReference type="AlphaFoldDB" id="A0A401G2Z0"/>
<evidence type="ECO:0000313" key="3">
    <source>
        <dbReference type="Proteomes" id="UP000288096"/>
    </source>
</evidence>
<dbReference type="InterPro" id="IPR003018">
    <property type="entry name" value="GAF"/>
</dbReference>
<reference evidence="3" key="1">
    <citation type="submission" date="2017-11" db="EMBL/GenBank/DDBJ databases">
        <authorList>
            <person name="Watanabe M."/>
            <person name="Kojima H."/>
        </authorList>
    </citation>
    <scope>NUCLEOTIDE SEQUENCE [LARGE SCALE GENOMIC DNA]</scope>
    <source>
        <strain evidence="3">Tokyo 01</strain>
    </source>
</reference>
<dbReference type="Proteomes" id="UP000288096">
    <property type="component" value="Unassembled WGS sequence"/>
</dbReference>
<name>A0A401G2Z0_9BACT</name>
<dbReference type="EMBL" id="BEXT01000001">
    <property type="protein sequence ID" value="GBC63600.1"/>
    <property type="molecule type" value="Genomic_DNA"/>
</dbReference>
<feature type="domain" description="GAF" evidence="1">
    <location>
        <begin position="23"/>
        <end position="168"/>
    </location>
</feature>